<gene>
    <name evidence="3" type="ORF">A5869_001893</name>
    <name evidence="4" type="ORF">EB18_01828</name>
    <name evidence="2" type="ORF">U1294_09310</name>
</gene>
<comment type="caution">
    <text evidence="3">The sequence shown here is derived from an EMBL/GenBank/DDBJ whole genome shotgun (WGS) entry which is preliminary data.</text>
</comment>
<name>A0A0I9WLK6_9ENTE</name>
<feature type="domain" description="VOC" evidence="1">
    <location>
        <begin position="2"/>
        <end position="125"/>
    </location>
</feature>
<evidence type="ECO:0000313" key="5">
    <source>
        <dbReference type="Proteomes" id="UP000196503"/>
    </source>
</evidence>
<dbReference type="PROSITE" id="PS51819">
    <property type="entry name" value="VOC"/>
    <property type="match status" value="1"/>
</dbReference>
<organism evidence="3 5">
    <name type="scientific">Enterococcus cecorum</name>
    <dbReference type="NCBI Taxonomy" id="44008"/>
    <lineage>
        <taxon>Bacteria</taxon>
        <taxon>Bacillati</taxon>
        <taxon>Bacillota</taxon>
        <taxon>Bacilli</taxon>
        <taxon>Lactobacillales</taxon>
        <taxon>Enterococcaceae</taxon>
        <taxon>Enterococcus</taxon>
    </lineage>
</organism>
<evidence type="ECO:0000313" key="3">
    <source>
        <dbReference type="EMBL" id="OUZ14788.1"/>
    </source>
</evidence>
<dbReference type="PANTHER" id="PTHR36113">
    <property type="entry name" value="LYASE, PUTATIVE-RELATED-RELATED"/>
    <property type="match status" value="1"/>
</dbReference>
<dbReference type="InterPro" id="IPR051332">
    <property type="entry name" value="Fosfomycin_Res_Enzymes"/>
</dbReference>
<dbReference type="InterPro" id="IPR037523">
    <property type="entry name" value="VOC_core"/>
</dbReference>
<sequence>MKIEHVALLTNDLEKMRDFYETYFAAKSSVLYHNPKTKFSSYFLSFESGARLELMQKLHTAPHGFEQLGYHHLAISLGSKEKVDAFAQKLNADGYPLLSGPRTTGDGYYEAVLQDPEGNQIEITV</sequence>
<accession>A0A0I9WLK6</accession>
<reference evidence="3 5" key="2">
    <citation type="submission" date="2017-05" db="EMBL/GenBank/DDBJ databases">
        <title>The Genome Sequence of Enterococcus faecium 2D5_DIV0622.</title>
        <authorList>
            <consortium name="The Broad Institute Genomics Platform"/>
            <consortium name="The Broad Institute Genomic Center for Infectious Diseases"/>
            <person name="Earl A."/>
            <person name="Manson A."/>
            <person name="Schwartman J."/>
            <person name="Gilmore M."/>
            <person name="Abouelleil A."/>
            <person name="Cao P."/>
            <person name="Chapman S."/>
            <person name="Cusick C."/>
            <person name="Shea T."/>
            <person name="Young S."/>
            <person name="Neafsey D."/>
            <person name="Nusbaum C."/>
            <person name="Birren B."/>
        </authorList>
    </citation>
    <scope>NUCLEOTIDE SEQUENCE [LARGE SCALE GENOMIC DNA]</scope>
    <source>
        <strain evidence="3 5">2D5_DIV0622</strain>
    </source>
</reference>
<evidence type="ECO:0000313" key="4">
    <source>
        <dbReference type="EMBL" id="RBR28193.1"/>
    </source>
</evidence>
<dbReference type="EMBL" id="NIBL01000003">
    <property type="protein sequence ID" value="OUZ14788.1"/>
    <property type="molecule type" value="Genomic_DNA"/>
</dbReference>
<evidence type="ECO:0000313" key="6">
    <source>
        <dbReference type="Proteomes" id="UP000252800"/>
    </source>
</evidence>
<dbReference type="Pfam" id="PF00903">
    <property type="entry name" value="Glyoxalase"/>
    <property type="match status" value="1"/>
</dbReference>
<dbReference type="InterPro" id="IPR029068">
    <property type="entry name" value="Glyas_Bleomycin-R_OHBP_Dase"/>
</dbReference>
<dbReference type="Proteomes" id="UP000252800">
    <property type="component" value="Unassembled WGS sequence"/>
</dbReference>
<reference evidence="2" key="3">
    <citation type="submission" date="2023-12" db="EMBL/GenBank/DDBJ databases">
        <title>Molecular genomic analyses of Enterococcus cecorum from sepsis oubreaks in broilers.</title>
        <authorList>
            <person name="Rhoads D."/>
            <person name="Alrubaye A."/>
        </authorList>
    </citation>
    <scope>NUCLEOTIDE SEQUENCE</scope>
    <source>
        <strain evidence="2">1755</strain>
    </source>
</reference>
<dbReference type="GeneID" id="60871129"/>
<dbReference type="EMBL" id="LEOY01000016">
    <property type="protein sequence ID" value="RBR28193.1"/>
    <property type="molecule type" value="Genomic_DNA"/>
</dbReference>
<dbReference type="SUPFAM" id="SSF54593">
    <property type="entry name" value="Glyoxalase/Bleomycin resistance protein/Dihydroxybiphenyl dioxygenase"/>
    <property type="match status" value="1"/>
</dbReference>
<reference evidence="4 6" key="1">
    <citation type="submission" date="2015-06" db="EMBL/GenBank/DDBJ databases">
        <title>The Genome Sequence of Enterococcus cecorum 170AEA1.</title>
        <authorList>
            <consortium name="The Broad Institute Genomics Platform"/>
            <consortium name="The Broad Institute Genome Sequencing Center for Infectious Disease"/>
            <person name="Earl A.M."/>
            <person name="Van Tyne D."/>
            <person name="Lebreton F."/>
            <person name="Saavedra J.T."/>
            <person name="Gilmore M.S."/>
            <person name="Manson McGuire A."/>
            <person name="Clock S."/>
            <person name="Crupain M."/>
            <person name="Rangan U."/>
            <person name="Young S."/>
            <person name="Abouelleil A."/>
            <person name="Cao P."/>
            <person name="Chapman S.B."/>
            <person name="Griggs A."/>
            <person name="Priest M."/>
            <person name="Shea T."/>
            <person name="Wortman J."/>
            <person name="Nusbaum C."/>
            <person name="Birren B."/>
        </authorList>
    </citation>
    <scope>NUCLEOTIDE SEQUENCE [LARGE SCALE GENOMIC DNA]</scope>
    <source>
        <strain evidence="4 6">170AEA1</strain>
    </source>
</reference>
<dbReference type="PANTHER" id="PTHR36113:SF1">
    <property type="entry name" value="GLYOXALASE_BLEOMYCIN RESISTANCE PROTEIN_DIOXYGENASE"/>
    <property type="match status" value="1"/>
</dbReference>
<protein>
    <submittedName>
        <fullName evidence="2">VOC family protein</fullName>
    </submittedName>
</protein>
<evidence type="ECO:0000259" key="1">
    <source>
        <dbReference type="PROSITE" id="PS51819"/>
    </source>
</evidence>
<evidence type="ECO:0000313" key="2">
    <source>
        <dbReference type="EMBL" id="MDZ5598414.1"/>
    </source>
</evidence>
<dbReference type="InterPro" id="IPR004360">
    <property type="entry name" value="Glyas_Fos-R_dOase_dom"/>
</dbReference>
<proteinExistence type="predicted"/>
<dbReference type="Gene3D" id="3.10.180.10">
    <property type="entry name" value="2,3-Dihydroxybiphenyl 1,2-Dioxygenase, domain 1"/>
    <property type="match status" value="1"/>
</dbReference>
<dbReference type="EMBL" id="JAXOGL010000016">
    <property type="protein sequence ID" value="MDZ5598414.1"/>
    <property type="molecule type" value="Genomic_DNA"/>
</dbReference>
<dbReference type="Proteomes" id="UP000196503">
    <property type="component" value="Unassembled WGS sequence"/>
</dbReference>
<dbReference type="RefSeq" id="WP_016251654.1">
    <property type="nucleotide sequence ID" value="NZ_AP035890.1"/>
</dbReference>
<dbReference type="Proteomes" id="UP001290582">
    <property type="component" value="Unassembled WGS sequence"/>
</dbReference>
<dbReference type="AlphaFoldDB" id="A0A0I9WLK6"/>